<dbReference type="PANTHER" id="PTHR11988:SF27">
    <property type="entry name" value="GH27708P"/>
    <property type="match status" value="1"/>
</dbReference>
<dbReference type="SUPFAM" id="SSF57959">
    <property type="entry name" value="Leucine zipper domain"/>
    <property type="match status" value="1"/>
</dbReference>
<evidence type="ECO:0000259" key="8">
    <source>
        <dbReference type="PROSITE" id="PS50217"/>
    </source>
</evidence>
<dbReference type="WBParaSite" id="MBELARI_LOCUS18549">
    <property type="protein sequence ID" value="MBELARI_LOCUS18549"/>
    <property type="gene ID" value="MBELARI_LOCUS18549"/>
</dbReference>
<proteinExistence type="predicted"/>
<feature type="compositionally biased region" description="Pro residues" evidence="7">
    <location>
        <begin position="1"/>
        <end position="10"/>
    </location>
</feature>
<feature type="compositionally biased region" description="Basic and acidic residues" evidence="7">
    <location>
        <begin position="350"/>
        <end position="375"/>
    </location>
</feature>
<keyword evidence="6" id="KW-0175">Coiled coil</keyword>
<dbReference type="GO" id="GO:0005634">
    <property type="term" value="C:nucleus"/>
    <property type="evidence" value="ECO:0007669"/>
    <property type="project" value="UniProtKB-SubCell"/>
</dbReference>
<evidence type="ECO:0000256" key="3">
    <source>
        <dbReference type="ARBA" id="ARBA00023125"/>
    </source>
</evidence>
<organism evidence="9 10">
    <name type="scientific">Mesorhabditis belari</name>
    <dbReference type="NCBI Taxonomy" id="2138241"/>
    <lineage>
        <taxon>Eukaryota</taxon>
        <taxon>Metazoa</taxon>
        <taxon>Ecdysozoa</taxon>
        <taxon>Nematoda</taxon>
        <taxon>Chromadorea</taxon>
        <taxon>Rhabditida</taxon>
        <taxon>Rhabditina</taxon>
        <taxon>Rhabditomorpha</taxon>
        <taxon>Rhabditoidea</taxon>
        <taxon>Rhabditidae</taxon>
        <taxon>Mesorhabditinae</taxon>
        <taxon>Mesorhabditis</taxon>
    </lineage>
</organism>
<evidence type="ECO:0000256" key="6">
    <source>
        <dbReference type="SAM" id="Coils"/>
    </source>
</evidence>
<dbReference type="InterPro" id="IPR004827">
    <property type="entry name" value="bZIP"/>
</dbReference>
<evidence type="ECO:0000256" key="5">
    <source>
        <dbReference type="ARBA" id="ARBA00023242"/>
    </source>
</evidence>
<evidence type="ECO:0000256" key="7">
    <source>
        <dbReference type="SAM" id="MobiDB-lite"/>
    </source>
</evidence>
<feature type="domain" description="BZIP" evidence="8">
    <location>
        <begin position="360"/>
        <end position="423"/>
    </location>
</feature>
<keyword evidence="5" id="KW-0539">Nucleus</keyword>
<feature type="compositionally biased region" description="Polar residues" evidence="7">
    <location>
        <begin position="197"/>
        <end position="222"/>
    </location>
</feature>
<feature type="coiled-coil region" evidence="6">
    <location>
        <begin position="70"/>
        <end position="97"/>
    </location>
</feature>
<feature type="region of interest" description="Disordered" evidence="7">
    <location>
        <begin position="1"/>
        <end position="53"/>
    </location>
</feature>
<dbReference type="CDD" id="cd14695">
    <property type="entry name" value="bZIP_HLF"/>
    <property type="match status" value="1"/>
</dbReference>
<evidence type="ECO:0000256" key="2">
    <source>
        <dbReference type="ARBA" id="ARBA00023015"/>
    </source>
</evidence>
<reference evidence="10" key="1">
    <citation type="submission" date="2024-02" db="UniProtKB">
        <authorList>
            <consortium name="WormBaseParasite"/>
        </authorList>
    </citation>
    <scope>IDENTIFICATION</scope>
</reference>
<dbReference type="GO" id="GO:0000981">
    <property type="term" value="F:DNA-binding transcription factor activity, RNA polymerase II-specific"/>
    <property type="evidence" value="ECO:0007669"/>
    <property type="project" value="TreeGrafter"/>
</dbReference>
<dbReference type="PANTHER" id="PTHR11988">
    <property type="entry name" value="THYROTROPH EMBRYONIC FACTOR RELATED"/>
    <property type="match status" value="1"/>
</dbReference>
<feature type="compositionally biased region" description="Low complexity" evidence="7">
    <location>
        <begin position="11"/>
        <end position="48"/>
    </location>
</feature>
<dbReference type="AlphaFoldDB" id="A0AAF3J639"/>
<protein>
    <submittedName>
        <fullName evidence="10">BZIP domain-containing protein</fullName>
    </submittedName>
</protein>
<evidence type="ECO:0000256" key="4">
    <source>
        <dbReference type="ARBA" id="ARBA00023163"/>
    </source>
</evidence>
<feature type="compositionally biased region" description="Low complexity" evidence="7">
    <location>
        <begin position="311"/>
        <end position="345"/>
    </location>
</feature>
<feature type="coiled-coil region" evidence="6">
    <location>
        <begin position="392"/>
        <end position="426"/>
    </location>
</feature>
<dbReference type="Pfam" id="PF07716">
    <property type="entry name" value="bZIP_2"/>
    <property type="match status" value="1"/>
</dbReference>
<sequence length="430" mass="46857">MEIDSPPPCSSPSMHSSPVSSRLSVVCSLSDHYSSQSSPQSSPMSRRNSISEAQETWRRVKGVNKGKSHQVDIEHRLAALAHENERLRAQLESTKNRGSLPSASSNGTISVFDLPFAGTTAPLGLPGGSQPIDPSAMQKLQALYPAGMVIPEHSQIPMLHLCQLQAALQQQYGSSSSLFNPYSSITAGNGSVLLPNPQATANQPGTSSAFQPFKAQKSSVIKTTRERISPDSSTDPIVKTGAQRKDHSTPPNHRSNHSASGNSLLGALLSNRRPSPTVPQSSTERRSGLASPPREQNHNNLPPSVPPVPSVSPSHAGSSFSSVSLSMSGSSKSDSESHSSASLSPTDRIQNGEEKEGNRKQQYMERRRRNNEAAKRCRANRRAVFEYRSRRVEVLEGQNDDLRKEIDDLKQEIERCRTMILQREQNNQMS</sequence>
<name>A0AAF3J639_9BILA</name>
<feature type="compositionally biased region" description="Low complexity" evidence="7">
    <location>
        <begin position="258"/>
        <end position="271"/>
    </location>
</feature>
<keyword evidence="9" id="KW-1185">Reference proteome</keyword>
<dbReference type="Proteomes" id="UP000887575">
    <property type="component" value="Unassembled WGS sequence"/>
</dbReference>
<dbReference type="GO" id="GO:0000978">
    <property type="term" value="F:RNA polymerase II cis-regulatory region sequence-specific DNA binding"/>
    <property type="evidence" value="ECO:0007669"/>
    <property type="project" value="TreeGrafter"/>
</dbReference>
<evidence type="ECO:0000256" key="1">
    <source>
        <dbReference type="ARBA" id="ARBA00004123"/>
    </source>
</evidence>
<keyword evidence="3" id="KW-0238">DNA-binding</keyword>
<keyword evidence="4" id="KW-0804">Transcription</keyword>
<dbReference type="InterPro" id="IPR046347">
    <property type="entry name" value="bZIP_sf"/>
</dbReference>
<evidence type="ECO:0000313" key="10">
    <source>
        <dbReference type="WBParaSite" id="MBELARI_LOCUS18549"/>
    </source>
</evidence>
<evidence type="ECO:0000313" key="9">
    <source>
        <dbReference type="Proteomes" id="UP000887575"/>
    </source>
</evidence>
<feature type="region of interest" description="Disordered" evidence="7">
    <location>
        <begin position="195"/>
        <end position="376"/>
    </location>
</feature>
<dbReference type="PROSITE" id="PS50217">
    <property type="entry name" value="BZIP"/>
    <property type="match status" value="1"/>
</dbReference>
<keyword evidence="2" id="KW-0805">Transcription regulation</keyword>
<comment type="subcellular location">
    <subcellularLocation>
        <location evidence="1">Nucleus</location>
    </subcellularLocation>
</comment>
<dbReference type="SMART" id="SM00338">
    <property type="entry name" value="BRLZ"/>
    <property type="match status" value="1"/>
</dbReference>
<accession>A0AAF3J639</accession>
<feature type="compositionally biased region" description="Polar residues" evidence="7">
    <location>
        <begin position="272"/>
        <end position="282"/>
    </location>
</feature>
<dbReference type="InterPro" id="IPR040223">
    <property type="entry name" value="PAR_bZIP"/>
</dbReference>
<dbReference type="Gene3D" id="1.20.5.170">
    <property type="match status" value="1"/>
</dbReference>